<organism evidence="1 2">
    <name type="scientific">Lithohypha guttulata</name>
    <dbReference type="NCBI Taxonomy" id="1690604"/>
    <lineage>
        <taxon>Eukaryota</taxon>
        <taxon>Fungi</taxon>
        <taxon>Dikarya</taxon>
        <taxon>Ascomycota</taxon>
        <taxon>Pezizomycotina</taxon>
        <taxon>Eurotiomycetes</taxon>
        <taxon>Chaetothyriomycetidae</taxon>
        <taxon>Chaetothyriales</taxon>
        <taxon>Trichomeriaceae</taxon>
        <taxon>Lithohypha</taxon>
    </lineage>
</organism>
<dbReference type="Proteomes" id="UP001345013">
    <property type="component" value="Unassembled WGS sequence"/>
</dbReference>
<proteinExistence type="predicted"/>
<name>A0ABR0JZ39_9EURO</name>
<comment type="caution">
    <text evidence="1">The sequence shown here is derived from an EMBL/GenBank/DDBJ whole genome shotgun (WGS) entry which is preliminary data.</text>
</comment>
<keyword evidence="2" id="KW-1185">Reference proteome</keyword>
<reference evidence="1 2" key="1">
    <citation type="submission" date="2023-08" db="EMBL/GenBank/DDBJ databases">
        <title>Black Yeasts Isolated from many extreme environments.</title>
        <authorList>
            <person name="Coleine C."/>
            <person name="Stajich J.E."/>
            <person name="Selbmann L."/>
        </authorList>
    </citation>
    <scope>NUCLEOTIDE SEQUENCE [LARGE SCALE GENOMIC DNA]</scope>
    <source>
        <strain evidence="1 2">CCFEE 5885</strain>
    </source>
</reference>
<evidence type="ECO:0000313" key="1">
    <source>
        <dbReference type="EMBL" id="KAK5079862.1"/>
    </source>
</evidence>
<dbReference type="EMBL" id="JAVRRG010000168">
    <property type="protein sequence ID" value="KAK5079862.1"/>
    <property type="molecule type" value="Genomic_DNA"/>
</dbReference>
<accession>A0ABR0JZ39</accession>
<gene>
    <name evidence="1" type="ORF">LTR24_008888</name>
</gene>
<evidence type="ECO:0000313" key="2">
    <source>
        <dbReference type="Proteomes" id="UP001345013"/>
    </source>
</evidence>
<sequence length="282" mass="31505">MAQKFTGHLYIGEDVNNPNLEDCWCKGVHQASADIPNTFSSVHCETDRGFYELRTLFLQIPPNMKMAVARCKETLFDGPTYGFGEESFFVRVVSEEKLKALMLSKMQGWKRDTAYYWSLKDLWGAGVRTIVEMVVAMGSPPMRFEFMCIFLLKDFDADPVVLGKFTMQEWRSSLIGDRLCQSHKVEVDTSKAGTGQVENTHKTSHLTVTQDQPAANALIGLESIGAHLVNGTNVTGDMTAKEEDTNSDGALPKAALKTYLDRLAAVAQGHMTGEAQRRRWHD</sequence>
<protein>
    <submittedName>
        <fullName evidence="1">Uncharacterized protein</fullName>
    </submittedName>
</protein>